<sequence>MDPSHSLGERFTNCILVPQRYLLGIMTSLATFTSYTLRVTISLAITEMVQKKNESLVQHEDSCPVIDNATYVTVKNRDILYDWDEVQQGLILSSFYWGYIVTHIPCALLAEKYGGKHVLGSGMLLNTVLTIFLPLVITSTGGDWVVLVVLRVIMGLGQGMVYPVITTLLSQWVPPKDKGFMSSLSFAGAIMGTVVTNSVGGFLISWSKHWDIVFYFFGLLGLVWNIAWQLLCYSYPRTHPCIKPKEKEYLYHELAEHVSEDSLKTPWKEMLTSFPVWTYIIVQFGHDWGWYTMVTDLPKYMNGVLRFNVKQNGVLSAAPYFMMYLAAVGSGYLADWIIHKKYLSVRLTRQIFGGIGSLGPAVFIVLASYVGCQRYIAVTFFTLCMLSMGFYFPGVKVNALDLSPNFSGTVMALANGIGVFAGMAAPAIVGILAPNQTLSEWRYVFWVSFAMLSGTFLIYLFFFSAEVQSWNSKKDNQE</sequence>
<comment type="caution">
    <text evidence="9">The sequence shown here is derived from an EMBL/GenBank/DDBJ whole genome shotgun (WGS) entry which is preliminary data.</text>
</comment>
<keyword evidence="10" id="KW-1185">Reference proteome</keyword>
<feature type="transmembrane region" description="Helical" evidence="7">
    <location>
        <begin position="144"/>
        <end position="165"/>
    </location>
</feature>
<keyword evidence="5 7" id="KW-1133">Transmembrane helix</keyword>
<dbReference type="FunFam" id="1.20.1250.20:FF:000423">
    <property type="entry name" value="Putative inorganic phosphate cotransporter-like Protein"/>
    <property type="match status" value="1"/>
</dbReference>
<feature type="domain" description="Major facilitator superfamily (MFS) profile" evidence="8">
    <location>
        <begin position="39"/>
        <end position="468"/>
    </location>
</feature>
<keyword evidence="2" id="KW-0813">Transport</keyword>
<feature type="transmembrane region" description="Helical" evidence="7">
    <location>
        <begin position="212"/>
        <end position="235"/>
    </location>
</feature>
<evidence type="ECO:0000256" key="4">
    <source>
        <dbReference type="ARBA" id="ARBA00022847"/>
    </source>
</evidence>
<evidence type="ECO:0000313" key="10">
    <source>
        <dbReference type="Proteomes" id="UP001168821"/>
    </source>
</evidence>
<dbReference type="PANTHER" id="PTHR11662">
    <property type="entry name" value="SOLUTE CARRIER FAMILY 17"/>
    <property type="match status" value="1"/>
</dbReference>
<evidence type="ECO:0000259" key="8">
    <source>
        <dbReference type="PROSITE" id="PS50850"/>
    </source>
</evidence>
<dbReference type="EMBL" id="JALNTZ010000007">
    <property type="protein sequence ID" value="KAJ3644927.1"/>
    <property type="molecule type" value="Genomic_DNA"/>
</dbReference>
<evidence type="ECO:0000256" key="7">
    <source>
        <dbReference type="SAM" id="Phobius"/>
    </source>
</evidence>
<dbReference type="InterPro" id="IPR005829">
    <property type="entry name" value="Sugar_transporter_CS"/>
</dbReference>
<keyword evidence="3 7" id="KW-0812">Transmembrane</keyword>
<dbReference type="PANTHER" id="PTHR11662:SF415">
    <property type="entry name" value="AT30085P-RELATED"/>
    <property type="match status" value="1"/>
</dbReference>
<feature type="transmembrane region" description="Helical" evidence="7">
    <location>
        <begin position="313"/>
        <end position="338"/>
    </location>
</feature>
<dbReference type="InterPro" id="IPR036259">
    <property type="entry name" value="MFS_trans_sf"/>
</dbReference>
<evidence type="ECO:0000256" key="5">
    <source>
        <dbReference type="ARBA" id="ARBA00022989"/>
    </source>
</evidence>
<reference evidence="9" key="1">
    <citation type="journal article" date="2023" name="G3 (Bethesda)">
        <title>Whole genome assemblies of Zophobas morio and Tenebrio molitor.</title>
        <authorList>
            <person name="Kaur S."/>
            <person name="Stinson S.A."/>
            <person name="diCenzo G.C."/>
        </authorList>
    </citation>
    <scope>NUCLEOTIDE SEQUENCE</scope>
    <source>
        <strain evidence="9">QUZm001</strain>
    </source>
</reference>
<feature type="transmembrane region" description="Helical" evidence="7">
    <location>
        <begin position="406"/>
        <end position="431"/>
    </location>
</feature>
<dbReference type="InterPro" id="IPR020846">
    <property type="entry name" value="MFS_dom"/>
</dbReference>
<gene>
    <name evidence="9" type="ORF">Zmor_022624</name>
</gene>
<proteinExistence type="predicted"/>
<feature type="transmembrane region" description="Helical" evidence="7">
    <location>
        <begin position="375"/>
        <end position="394"/>
    </location>
</feature>
<dbReference type="AlphaFoldDB" id="A0AA38HX95"/>
<dbReference type="Pfam" id="PF07690">
    <property type="entry name" value="MFS_1"/>
    <property type="match status" value="1"/>
</dbReference>
<dbReference type="InterPro" id="IPR050382">
    <property type="entry name" value="MFS_Na/Anion_cotransporter"/>
</dbReference>
<dbReference type="GO" id="GO:0015293">
    <property type="term" value="F:symporter activity"/>
    <property type="evidence" value="ECO:0007669"/>
    <property type="project" value="UniProtKB-KW"/>
</dbReference>
<name>A0AA38HX95_9CUCU</name>
<evidence type="ECO:0000256" key="1">
    <source>
        <dbReference type="ARBA" id="ARBA00004141"/>
    </source>
</evidence>
<dbReference type="InterPro" id="IPR011701">
    <property type="entry name" value="MFS"/>
</dbReference>
<evidence type="ECO:0000256" key="3">
    <source>
        <dbReference type="ARBA" id="ARBA00022692"/>
    </source>
</evidence>
<feature type="transmembrane region" description="Helical" evidence="7">
    <location>
        <begin position="350"/>
        <end position="369"/>
    </location>
</feature>
<keyword evidence="4" id="KW-0769">Symport</keyword>
<feature type="transmembrane region" description="Helical" evidence="7">
    <location>
        <begin position="186"/>
        <end position="206"/>
    </location>
</feature>
<accession>A0AA38HX95</accession>
<dbReference type="GO" id="GO:0016020">
    <property type="term" value="C:membrane"/>
    <property type="evidence" value="ECO:0007669"/>
    <property type="project" value="UniProtKB-SubCell"/>
</dbReference>
<dbReference type="FunFam" id="1.20.1250.20:FF:000003">
    <property type="entry name" value="Solute carrier family 17 member 3"/>
    <property type="match status" value="1"/>
</dbReference>
<feature type="transmembrane region" description="Helical" evidence="7">
    <location>
        <begin position="274"/>
        <end position="293"/>
    </location>
</feature>
<feature type="transmembrane region" description="Helical" evidence="7">
    <location>
        <begin position="117"/>
        <end position="138"/>
    </location>
</feature>
<keyword evidence="6 7" id="KW-0472">Membrane</keyword>
<dbReference type="Proteomes" id="UP001168821">
    <property type="component" value="Unassembled WGS sequence"/>
</dbReference>
<dbReference type="SUPFAM" id="SSF103473">
    <property type="entry name" value="MFS general substrate transporter"/>
    <property type="match status" value="1"/>
</dbReference>
<comment type="subcellular location">
    <subcellularLocation>
        <location evidence="1">Membrane</location>
        <topology evidence="1">Multi-pass membrane protein</topology>
    </subcellularLocation>
</comment>
<evidence type="ECO:0000256" key="2">
    <source>
        <dbReference type="ARBA" id="ARBA00022448"/>
    </source>
</evidence>
<evidence type="ECO:0000256" key="6">
    <source>
        <dbReference type="ARBA" id="ARBA00023136"/>
    </source>
</evidence>
<organism evidence="9 10">
    <name type="scientific">Zophobas morio</name>
    <dbReference type="NCBI Taxonomy" id="2755281"/>
    <lineage>
        <taxon>Eukaryota</taxon>
        <taxon>Metazoa</taxon>
        <taxon>Ecdysozoa</taxon>
        <taxon>Arthropoda</taxon>
        <taxon>Hexapoda</taxon>
        <taxon>Insecta</taxon>
        <taxon>Pterygota</taxon>
        <taxon>Neoptera</taxon>
        <taxon>Endopterygota</taxon>
        <taxon>Coleoptera</taxon>
        <taxon>Polyphaga</taxon>
        <taxon>Cucujiformia</taxon>
        <taxon>Tenebrionidae</taxon>
        <taxon>Zophobas</taxon>
    </lineage>
</organism>
<evidence type="ECO:0000313" key="9">
    <source>
        <dbReference type="EMBL" id="KAJ3644927.1"/>
    </source>
</evidence>
<protein>
    <recommendedName>
        <fullName evidence="8">Major facilitator superfamily (MFS) profile domain-containing protein</fullName>
    </recommendedName>
</protein>
<dbReference type="GO" id="GO:0006820">
    <property type="term" value="P:monoatomic anion transport"/>
    <property type="evidence" value="ECO:0007669"/>
    <property type="project" value="TreeGrafter"/>
</dbReference>
<feature type="transmembrane region" description="Helical" evidence="7">
    <location>
        <begin position="443"/>
        <end position="463"/>
    </location>
</feature>
<dbReference type="PROSITE" id="PS50850">
    <property type="entry name" value="MFS"/>
    <property type="match status" value="1"/>
</dbReference>
<dbReference type="PROSITE" id="PS00217">
    <property type="entry name" value="SUGAR_TRANSPORT_2"/>
    <property type="match status" value="1"/>
</dbReference>
<dbReference type="CDD" id="cd17318">
    <property type="entry name" value="MFS_SLC17"/>
    <property type="match status" value="1"/>
</dbReference>
<feature type="transmembrane region" description="Helical" evidence="7">
    <location>
        <begin position="21"/>
        <end position="45"/>
    </location>
</feature>
<dbReference type="Gene3D" id="1.20.1250.20">
    <property type="entry name" value="MFS general substrate transporter like domains"/>
    <property type="match status" value="2"/>
</dbReference>